<dbReference type="SMART" id="SM00233">
    <property type="entry name" value="PH"/>
    <property type="match status" value="1"/>
</dbReference>
<keyword evidence="6" id="KW-1185">Reference proteome</keyword>
<evidence type="ECO:0000256" key="1">
    <source>
        <dbReference type="SAM" id="Coils"/>
    </source>
</evidence>
<feature type="compositionally biased region" description="Low complexity" evidence="2">
    <location>
        <begin position="209"/>
        <end position="222"/>
    </location>
</feature>
<keyword evidence="3" id="KW-0472">Membrane</keyword>
<comment type="caution">
    <text evidence="5">The sequence shown here is derived from an EMBL/GenBank/DDBJ whole genome shotgun (WGS) entry which is preliminary data.</text>
</comment>
<sequence>MRRKSGITTSIISPILAIIVLDHLLDVVIPLLPFQLPFIYKFVDDFICAVPKDCIEETLEYVVSSGSPPTRDKLRCDDKARARRDWRNERLRDIATALTDRSPESSLALPAEGLLHLKKGWLWLKNLDGEWVRRWIVLCVPTLTIYHDQDEQANPEQTLELSAVSSYNEVATDSKYGFEIHWSGETITLSAVTSGIRGNWLEALKKACPATPTSSDTSSAPTTPRPMFLSSDDEYKTASENNRRFSGDWSELPPSPPLTKLSACRLKDRARVRSRTRCQSRQNTVDSTSTDELDSVRETEHVELSNTLNKQNLKIHDLQDQLSKALKDKNELEEEIARLKKVQSEAMTYEKRIKDLIINFERTEKELNQRNSQAEIKFTKEQTTLHHQLLEAKETTKEFEEKVGMLSRELQTKQHVILNLQDDLSTANDKYMRIFQDNKQLTERLQEVEGRCLLRNPKQVDSLTSLTDINLEIDIEDLGTNELKEYTLDLKSRFEKAILEIQAIKRKLKEANENFDRLEIVNFTLEESLHLMKNENEAEVNLLVNRLEHLTSKLVAVEKQLRNKSKTEQREKRRSSSLKGKESFSINKEVEDKVTELEAKLVALEKGGKPRRKYKRDRSNDRSSPIDDKSLRRLRRKSLDSATASEPLKLLMRLSTLESKVSNINVSTESLNVSNSVNDLSKIDEQNSKLDTTTFENIILEAKSKLCECLCQLNILQNNKNKKPNSPSAEKLTILERSLNELGDILNNSRGLISSAEIEVIQSSADSVVKQFENILTEKLGELYEKKRYLMENNNYDSNAKLHYLAEKISFENIVIGRIQEAFNIANNGEASCDRLINKEIRETAYLISSLKGKFNGKNLMQAPESRTSAEYLSKILAKALISVTHGFKNYKKHFSNTQPSLHLLLEEQQKLENQLSIYKSVKLPQLADTLASETMHLISDKGCILKSITNETKHQFTEATREKVNVELIQAEINHVLLKAAQIYQSNLKSDNNYFFSFFASERAALELWADSVEDYLYDEISKNINELTELYQNSLNKLQRQNWRRKLESERISHSSSTLLNEFADIVAHKALIDARINVLSGKFDAHRIDRNAKMDNLLNNLINSEECWSCLENQSVHISQSLEVEFMCMVDRYSKDCYALVERPEVETILSYLNDISSEIAQLQHQVNVPVNASIFRDWNDVCSKCSELRDRLIQIRLSLKNSSTSLKIDNLNIQRPVYLGAEYLTQVESLRSAYRCVLASCKDSHQESHIEQLKLLCERVLVTMEQWHHRTIQEMREKHAQEMEMLRQEKEQALKEETQATLAALDAMRKAHQAEVQREVAKFKQEFARQQRDEVLELSEKLSVKRLEAAALSEQLGSASRQLAHAQQHILALERNPQLGKIQN</sequence>
<evidence type="ECO:0000259" key="4">
    <source>
        <dbReference type="PROSITE" id="PS50003"/>
    </source>
</evidence>
<evidence type="ECO:0000256" key="2">
    <source>
        <dbReference type="SAM" id="MobiDB-lite"/>
    </source>
</evidence>
<protein>
    <recommendedName>
        <fullName evidence="4">PH domain-containing protein</fullName>
    </recommendedName>
</protein>
<feature type="compositionally biased region" description="Polar residues" evidence="2">
    <location>
        <begin position="279"/>
        <end position="290"/>
    </location>
</feature>
<feature type="region of interest" description="Disordered" evidence="2">
    <location>
        <begin position="209"/>
        <end position="228"/>
    </location>
</feature>
<evidence type="ECO:0000313" key="5">
    <source>
        <dbReference type="EMBL" id="KAL3282584.1"/>
    </source>
</evidence>
<feature type="compositionally biased region" description="Basic and acidic residues" evidence="2">
    <location>
        <begin position="617"/>
        <end position="631"/>
    </location>
</feature>
<feature type="domain" description="PH" evidence="4">
    <location>
        <begin position="115"/>
        <end position="209"/>
    </location>
</feature>
<dbReference type="PANTHER" id="PTHR17271">
    <property type="entry name" value="PLECKSTRIN HOMOLOGY PH DOMAIN-CONTAINING PROTEIN"/>
    <property type="match status" value="1"/>
</dbReference>
<keyword evidence="1" id="KW-0175">Coiled coil</keyword>
<name>A0ABD2NVA7_9CUCU</name>
<feature type="compositionally biased region" description="Basic and acidic residues" evidence="2">
    <location>
        <begin position="561"/>
        <end position="571"/>
    </location>
</feature>
<feature type="region of interest" description="Disordered" evidence="2">
    <location>
        <begin position="275"/>
        <end position="297"/>
    </location>
</feature>
<dbReference type="Gene3D" id="2.30.29.30">
    <property type="entry name" value="Pleckstrin-homology domain (PH domain)/Phosphotyrosine-binding domain (PTB)"/>
    <property type="match status" value="1"/>
</dbReference>
<evidence type="ECO:0000256" key="3">
    <source>
        <dbReference type="SAM" id="Phobius"/>
    </source>
</evidence>
<feature type="coiled-coil region" evidence="1">
    <location>
        <begin position="301"/>
        <end position="377"/>
    </location>
</feature>
<dbReference type="InterPro" id="IPR052223">
    <property type="entry name" value="Actin_Cytoskeleton_Reg"/>
</dbReference>
<gene>
    <name evidence="5" type="ORF">HHI36_005760</name>
</gene>
<keyword evidence="3" id="KW-1133">Transmembrane helix</keyword>
<feature type="transmembrane region" description="Helical" evidence="3">
    <location>
        <begin position="12"/>
        <end position="32"/>
    </location>
</feature>
<dbReference type="InterPro" id="IPR011993">
    <property type="entry name" value="PH-like_dom_sf"/>
</dbReference>
<evidence type="ECO:0000313" key="6">
    <source>
        <dbReference type="Proteomes" id="UP001516400"/>
    </source>
</evidence>
<keyword evidence="3" id="KW-0812">Transmembrane</keyword>
<proteinExistence type="predicted"/>
<dbReference type="PANTHER" id="PTHR17271:SF1">
    <property type="entry name" value="PROTEIN OUTSPREAD"/>
    <property type="match status" value="1"/>
</dbReference>
<dbReference type="InterPro" id="IPR001849">
    <property type="entry name" value="PH_domain"/>
</dbReference>
<reference evidence="5 6" key="1">
    <citation type="journal article" date="2021" name="BMC Biol.">
        <title>Horizontally acquired antibacterial genes associated with adaptive radiation of ladybird beetles.</title>
        <authorList>
            <person name="Li H.S."/>
            <person name="Tang X.F."/>
            <person name="Huang Y.H."/>
            <person name="Xu Z.Y."/>
            <person name="Chen M.L."/>
            <person name="Du X.Y."/>
            <person name="Qiu B.Y."/>
            <person name="Chen P.T."/>
            <person name="Zhang W."/>
            <person name="Slipinski A."/>
            <person name="Escalona H.E."/>
            <person name="Waterhouse R.M."/>
            <person name="Zwick A."/>
            <person name="Pang H."/>
        </authorList>
    </citation>
    <scope>NUCLEOTIDE SEQUENCE [LARGE SCALE GENOMIC DNA]</scope>
    <source>
        <strain evidence="5">SYSU2018</strain>
    </source>
</reference>
<organism evidence="5 6">
    <name type="scientific">Cryptolaemus montrouzieri</name>
    <dbReference type="NCBI Taxonomy" id="559131"/>
    <lineage>
        <taxon>Eukaryota</taxon>
        <taxon>Metazoa</taxon>
        <taxon>Ecdysozoa</taxon>
        <taxon>Arthropoda</taxon>
        <taxon>Hexapoda</taxon>
        <taxon>Insecta</taxon>
        <taxon>Pterygota</taxon>
        <taxon>Neoptera</taxon>
        <taxon>Endopterygota</taxon>
        <taxon>Coleoptera</taxon>
        <taxon>Polyphaga</taxon>
        <taxon>Cucujiformia</taxon>
        <taxon>Coccinelloidea</taxon>
        <taxon>Coccinellidae</taxon>
        <taxon>Scymninae</taxon>
        <taxon>Scymnini</taxon>
        <taxon>Cryptolaemus</taxon>
    </lineage>
</organism>
<feature type="coiled-coil region" evidence="1">
    <location>
        <begin position="1273"/>
        <end position="1380"/>
    </location>
</feature>
<dbReference type="PROSITE" id="PS50003">
    <property type="entry name" value="PH_DOMAIN"/>
    <property type="match status" value="1"/>
</dbReference>
<dbReference type="SUPFAM" id="SSF50729">
    <property type="entry name" value="PH domain-like"/>
    <property type="match status" value="1"/>
</dbReference>
<feature type="region of interest" description="Disordered" evidence="2">
    <location>
        <begin position="608"/>
        <end position="639"/>
    </location>
</feature>
<dbReference type="EMBL" id="JABFTP020000144">
    <property type="protein sequence ID" value="KAL3282584.1"/>
    <property type="molecule type" value="Genomic_DNA"/>
</dbReference>
<feature type="region of interest" description="Disordered" evidence="2">
    <location>
        <begin position="561"/>
        <end position="582"/>
    </location>
</feature>
<dbReference type="Proteomes" id="UP001516400">
    <property type="component" value="Unassembled WGS sequence"/>
</dbReference>
<dbReference type="Pfam" id="PF00169">
    <property type="entry name" value="PH"/>
    <property type="match status" value="1"/>
</dbReference>
<accession>A0ABD2NVA7</accession>